<evidence type="ECO:0000259" key="5">
    <source>
        <dbReference type="Pfam" id="PF13639"/>
    </source>
</evidence>
<proteinExistence type="predicted"/>
<evidence type="ECO:0000256" key="1">
    <source>
        <dbReference type="ARBA" id="ARBA00022771"/>
    </source>
</evidence>
<keyword evidence="1" id="KW-0863">Zinc-finger</keyword>
<dbReference type="GO" id="GO:0090734">
    <property type="term" value="C:site of DNA damage"/>
    <property type="evidence" value="ECO:0007669"/>
    <property type="project" value="TreeGrafter"/>
</dbReference>
<evidence type="ECO:0000313" key="7">
    <source>
        <dbReference type="Proteomes" id="UP001176961"/>
    </source>
</evidence>
<dbReference type="InterPro" id="IPR052639">
    <property type="entry name" value="TRAIP_ubiq-protein_ligase"/>
</dbReference>
<keyword evidence="4" id="KW-0472">Membrane</keyword>
<dbReference type="InterPro" id="IPR001841">
    <property type="entry name" value="Znf_RING"/>
</dbReference>
<dbReference type="Pfam" id="PF13639">
    <property type="entry name" value="zf-RING_2"/>
    <property type="match status" value="1"/>
</dbReference>
<keyword evidence="3" id="KW-0175">Coiled coil</keyword>
<evidence type="ECO:0000256" key="4">
    <source>
        <dbReference type="SAM" id="Phobius"/>
    </source>
</evidence>
<dbReference type="GO" id="GO:0008270">
    <property type="term" value="F:zinc ion binding"/>
    <property type="evidence" value="ECO:0007669"/>
    <property type="project" value="UniProtKB-KW"/>
</dbReference>
<organism evidence="6 7">
    <name type="scientific">Cylicocyclus nassatus</name>
    <name type="common">Nematode worm</name>
    <dbReference type="NCBI Taxonomy" id="53992"/>
    <lineage>
        <taxon>Eukaryota</taxon>
        <taxon>Metazoa</taxon>
        <taxon>Ecdysozoa</taxon>
        <taxon>Nematoda</taxon>
        <taxon>Chromadorea</taxon>
        <taxon>Rhabditida</taxon>
        <taxon>Rhabditina</taxon>
        <taxon>Rhabditomorpha</taxon>
        <taxon>Strongyloidea</taxon>
        <taxon>Strongylidae</taxon>
        <taxon>Cylicocyclus</taxon>
    </lineage>
</organism>
<gene>
    <name evidence="6" type="ORF">CYNAS_LOCUS8304</name>
</gene>
<name>A0AA36GQI4_CYLNA</name>
<keyword evidence="4" id="KW-0812">Transmembrane</keyword>
<dbReference type="PANTHER" id="PTHR46569">
    <property type="entry name" value="E3 UBIQUITIN-PROTEIN LIGASE TRAIP"/>
    <property type="match status" value="1"/>
</dbReference>
<keyword evidence="1" id="KW-0479">Metal-binding</keyword>
<feature type="domain" description="RING-type" evidence="5">
    <location>
        <begin position="6"/>
        <end position="47"/>
    </location>
</feature>
<dbReference type="Proteomes" id="UP001176961">
    <property type="component" value="Unassembled WGS sequence"/>
</dbReference>
<evidence type="ECO:0000256" key="2">
    <source>
        <dbReference type="ARBA" id="ARBA00022833"/>
    </source>
</evidence>
<dbReference type="GO" id="GO:0005634">
    <property type="term" value="C:nucleus"/>
    <property type="evidence" value="ECO:0007669"/>
    <property type="project" value="TreeGrafter"/>
</dbReference>
<sequence length="231" mass="26722">MAIRGQCLICEEMFNSKNLSALPCGHVFHECIQRWFEHTDTPTCLSCGASINKDLIVRRLFFDACDNQNDDELMVALTESAFSRAETEIQELKNDKKEVEDKLALELGKVASFGMQIYNQNRQLDEATDLQKELIGELYEEQEKLKILRENESDLLLCIRNLEEQQRILQKNQNDSILFIKDSDPHIENLDEQLRISKKDENNSKLFIKVFIVAIAIAFLSSVPYLYLRVS</sequence>
<dbReference type="PANTHER" id="PTHR46569:SF1">
    <property type="entry name" value="E3 UBIQUITIN-PROTEIN LIGASE RFWD3-RELATED"/>
    <property type="match status" value="1"/>
</dbReference>
<keyword evidence="7" id="KW-1185">Reference proteome</keyword>
<evidence type="ECO:0000256" key="3">
    <source>
        <dbReference type="SAM" id="Coils"/>
    </source>
</evidence>
<dbReference type="GO" id="GO:0061630">
    <property type="term" value="F:ubiquitin protein ligase activity"/>
    <property type="evidence" value="ECO:0007669"/>
    <property type="project" value="TreeGrafter"/>
</dbReference>
<dbReference type="GO" id="GO:0016567">
    <property type="term" value="P:protein ubiquitination"/>
    <property type="evidence" value="ECO:0007669"/>
    <property type="project" value="TreeGrafter"/>
</dbReference>
<feature type="coiled-coil region" evidence="3">
    <location>
        <begin position="75"/>
        <end position="109"/>
    </location>
</feature>
<dbReference type="EMBL" id="CATQJL010000112">
    <property type="protein sequence ID" value="CAJ0596321.1"/>
    <property type="molecule type" value="Genomic_DNA"/>
</dbReference>
<keyword evidence="2" id="KW-0862">Zinc</keyword>
<evidence type="ECO:0000313" key="6">
    <source>
        <dbReference type="EMBL" id="CAJ0596321.1"/>
    </source>
</evidence>
<dbReference type="AlphaFoldDB" id="A0AA36GQI4"/>
<protein>
    <recommendedName>
        <fullName evidence="5">RING-type domain-containing protein</fullName>
    </recommendedName>
</protein>
<reference evidence="6" key="1">
    <citation type="submission" date="2023-07" db="EMBL/GenBank/DDBJ databases">
        <authorList>
            <consortium name="CYATHOMIX"/>
        </authorList>
    </citation>
    <scope>NUCLEOTIDE SEQUENCE</scope>
    <source>
        <strain evidence="6">N/A</strain>
    </source>
</reference>
<comment type="caution">
    <text evidence="6">The sequence shown here is derived from an EMBL/GenBank/DDBJ whole genome shotgun (WGS) entry which is preliminary data.</text>
</comment>
<keyword evidence="4" id="KW-1133">Transmembrane helix</keyword>
<dbReference type="GO" id="GO:0031297">
    <property type="term" value="P:replication fork processing"/>
    <property type="evidence" value="ECO:0007669"/>
    <property type="project" value="TreeGrafter"/>
</dbReference>
<dbReference type="InterPro" id="IPR013083">
    <property type="entry name" value="Znf_RING/FYVE/PHD"/>
</dbReference>
<dbReference type="SUPFAM" id="SSF57850">
    <property type="entry name" value="RING/U-box"/>
    <property type="match status" value="1"/>
</dbReference>
<feature type="transmembrane region" description="Helical" evidence="4">
    <location>
        <begin position="206"/>
        <end position="228"/>
    </location>
</feature>
<accession>A0AA36GQI4</accession>
<dbReference type="Gene3D" id="3.30.40.10">
    <property type="entry name" value="Zinc/RING finger domain, C3HC4 (zinc finger)"/>
    <property type="match status" value="1"/>
</dbReference>